<accession>A0A0F4GHZ0</accession>
<keyword evidence="1" id="KW-0812">Transmembrane</keyword>
<dbReference type="STRING" id="1047168.A0A0F4GHZ0"/>
<sequence>MGAEASKPQTGAKLQVIGAGLSRTGTSSFSAALSTLLHGPVYHGGTQTIVSGDETHIKTWISILQHTPYRSPSDKAFVLDALRTLTTGYVACADAPFAQFVPELREIYPDAIVLCTVRDPEAWARSMGDMATASLQALLAVMLFWVPCLRWLPRYLDAMMEGRYRELYRRAGEGKEVMYGRAAWERHLEYLRMEVPEEKLFLVDVKDGWEPICRALGVKAPIGVEFPRINDGSAIERLARESIRTGLVRWAAVLAGLVGGIAVVWRQF</sequence>
<gene>
    <name evidence="2" type="ORF">TI39_contig572g00010</name>
</gene>
<dbReference type="EMBL" id="LAFY01000564">
    <property type="protein sequence ID" value="KJX97049.1"/>
    <property type="molecule type" value="Genomic_DNA"/>
</dbReference>
<proteinExistence type="predicted"/>
<dbReference type="Proteomes" id="UP000033647">
    <property type="component" value="Unassembled WGS sequence"/>
</dbReference>
<dbReference type="Gene3D" id="3.40.50.300">
    <property type="entry name" value="P-loop containing nucleotide triphosphate hydrolases"/>
    <property type="match status" value="1"/>
</dbReference>
<evidence type="ECO:0000256" key="1">
    <source>
        <dbReference type="SAM" id="Phobius"/>
    </source>
</evidence>
<evidence type="ECO:0000313" key="2">
    <source>
        <dbReference type="EMBL" id="KJX97049.1"/>
    </source>
</evidence>
<feature type="transmembrane region" description="Helical" evidence="1">
    <location>
        <begin position="133"/>
        <end position="152"/>
    </location>
</feature>
<dbReference type="OrthoDB" id="408152at2759"/>
<dbReference type="InterPro" id="IPR040632">
    <property type="entry name" value="Sulfotransfer_4"/>
</dbReference>
<dbReference type="SUPFAM" id="SSF52540">
    <property type="entry name" value="P-loop containing nucleoside triphosphate hydrolases"/>
    <property type="match status" value="1"/>
</dbReference>
<dbReference type="Pfam" id="PF17784">
    <property type="entry name" value="Sulfotransfer_4"/>
    <property type="match status" value="1"/>
</dbReference>
<evidence type="ECO:0000313" key="3">
    <source>
        <dbReference type="Proteomes" id="UP000033647"/>
    </source>
</evidence>
<feature type="transmembrane region" description="Helical" evidence="1">
    <location>
        <begin position="247"/>
        <end position="265"/>
    </location>
</feature>
<dbReference type="AlphaFoldDB" id="A0A0F4GHZ0"/>
<keyword evidence="1" id="KW-0472">Membrane</keyword>
<name>A0A0F4GHZ0_9PEZI</name>
<protein>
    <submittedName>
        <fullName evidence="2">Nad dependent epimerase dehydratase like protein</fullName>
    </submittedName>
</protein>
<dbReference type="PANTHER" id="PTHR36978">
    <property type="entry name" value="P-LOOP CONTAINING NUCLEOTIDE TRIPHOSPHATE HYDROLASE"/>
    <property type="match status" value="1"/>
</dbReference>
<dbReference type="PANTHER" id="PTHR36978:SF3">
    <property type="entry name" value="P-LOOP CONTAINING NUCLEOSIDE TRIPHOSPHATE HYDROLASE PROTEIN"/>
    <property type="match status" value="1"/>
</dbReference>
<keyword evidence="3" id="KW-1185">Reference proteome</keyword>
<comment type="caution">
    <text evidence="2">The sequence shown here is derived from an EMBL/GenBank/DDBJ whole genome shotgun (WGS) entry which is preliminary data.</text>
</comment>
<dbReference type="InterPro" id="IPR027417">
    <property type="entry name" value="P-loop_NTPase"/>
</dbReference>
<keyword evidence="1" id="KW-1133">Transmembrane helix</keyword>
<organism evidence="2 3">
    <name type="scientific">Zymoseptoria brevis</name>
    <dbReference type="NCBI Taxonomy" id="1047168"/>
    <lineage>
        <taxon>Eukaryota</taxon>
        <taxon>Fungi</taxon>
        <taxon>Dikarya</taxon>
        <taxon>Ascomycota</taxon>
        <taxon>Pezizomycotina</taxon>
        <taxon>Dothideomycetes</taxon>
        <taxon>Dothideomycetidae</taxon>
        <taxon>Mycosphaerellales</taxon>
        <taxon>Mycosphaerellaceae</taxon>
        <taxon>Zymoseptoria</taxon>
    </lineage>
</organism>
<reference evidence="2 3" key="1">
    <citation type="submission" date="2015-03" db="EMBL/GenBank/DDBJ databases">
        <title>RNA-seq based gene annotation and comparative genomics of four Zymoseptoria species reveal species-specific pathogenicity related genes and transposable element activity.</title>
        <authorList>
            <person name="Grandaubert J."/>
            <person name="Bhattacharyya A."/>
            <person name="Stukenbrock E.H."/>
        </authorList>
    </citation>
    <scope>NUCLEOTIDE SEQUENCE [LARGE SCALE GENOMIC DNA]</scope>
    <source>
        <strain evidence="2 3">Zb18110</strain>
    </source>
</reference>